<gene>
    <name evidence="3" type="ORF">Gxy13693_033_022</name>
</gene>
<dbReference type="PANTHER" id="PTHR46438">
    <property type="entry name" value="ALPHA/BETA-HYDROLASES SUPERFAMILY PROTEIN"/>
    <property type="match status" value="1"/>
</dbReference>
<dbReference type="Gene3D" id="3.40.50.1820">
    <property type="entry name" value="alpha/beta hydrolase"/>
    <property type="match status" value="1"/>
</dbReference>
<feature type="chain" id="PRO_5002310918" evidence="1">
    <location>
        <begin position="29"/>
        <end position="297"/>
    </location>
</feature>
<dbReference type="InterPro" id="IPR029058">
    <property type="entry name" value="AB_hydrolase_fold"/>
</dbReference>
<evidence type="ECO:0000259" key="2">
    <source>
        <dbReference type="Pfam" id="PF12697"/>
    </source>
</evidence>
<dbReference type="Pfam" id="PF12697">
    <property type="entry name" value="Abhydrolase_6"/>
    <property type="match status" value="1"/>
</dbReference>
<dbReference type="AlphaFoldDB" id="A0A0D6Q955"/>
<accession>A0A0D6Q955</accession>
<sequence>MIPKTIRRLTAALALACGTICTVPHAQAADVMQAVQVHGQTIRFIEAGHGPDLVLVHGLGSNARFDWGKVIPELARHYHVLAMDQLGFGQSAKPMIAYGVQTWVDMLDGFLKARHVTHFILAGESLGGWIAGLYAVEAENNPAMLRPEKLVLTDAAGHRSLFSKGTPPFSHALSIEGTRTGLGTLFHNHALITDAVVENAFETRLAEGTQYTQDSLLHNINDPATFLDEQMTRITIPTLVVWGQDDQIVPLADGQDFAARIPGAKLAVIPACGHGPAIEQPQQYLQAVGPFLAAPHG</sequence>
<evidence type="ECO:0000313" key="3">
    <source>
        <dbReference type="EMBL" id="GAN99848.1"/>
    </source>
</evidence>
<reference evidence="3 4" key="1">
    <citation type="submission" date="2012-11" db="EMBL/GenBank/DDBJ databases">
        <title>Whole genome sequence of Gluconacetobacter xylinus NBRC 13693.</title>
        <authorList>
            <person name="Azuma Y."/>
            <person name="Higashiura N."/>
            <person name="Hirakawa H."/>
            <person name="Matsushita K."/>
        </authorList>
    </citation>
    <scope>NUCLEOTIDE SEQUENCE [LARGE SCALE GENOMIC DNA]</scope>
    <source>
        <strain evidence="3 4">NBRC 13693</strain>
    </source>
</reference>
<dbReference type="InterPro" id="IPR000073">
    <property type="entry name" value="AB_hydrolase_1"/>
</dbReference>
<comment type="caution">
    <text evidence="3">The sequence shown here is derived from an EMBL/GenBank/DDBJ whole genome shotgun (WGS) entry which is preliminary data.</text>
</comment>
<organism evidence="3 4">
    <name type="scientific">Komagataeibacter xylinus NBRC 13693</name>
    <dbReference type="NCBI Taxonomy" id="1234668"/>
    <lineage>
        <taxon>Bacteria</taxon>
        <taxon>Pseudomonadati</taxon>
        <taxon>Pseudomonadota</taxon>
        <taxon>Alphaproteobacteria</taxon>
        <taxon>Acetobacterales</taxon>
        <taxon>Acetobacteraceae</taxon>
        <taxon>Komagataeibacter</taxon>
    </lineage>
</organism>
<name>A0A0D6Q955_KOMXY</name>
<keyword evidence="1" id="KW-0732">Signal</keyword>
<dbReference type="SUPFAM" id="SSF53474">
    <property type="entry name" value="alpha/beta-Hydrolases"/>
    <property type="match status" value="1"/>
</dbReference>
<evidence type="ECO:0000313" key="4">
    <source>
        <dbReference type="Proteomes" id="UP000032683"/>
    </source>
</evidence>
<proteinExistence type="predicted"/>
<evidence type="ECO:0000256" key="1">
    <source>
        <dbReference type="SAM" id="SignalP"/>
    </source>
</evidence>
<protein>
    <submittedName>
        <fullName evidence="3">Triacylglycerol lipase</fullName>
    </submittedName>
</protein>
<dbReference type="RefSeq" id="WP_048856384.1">
    <property type="nucleotide sequence ID" value="NZ_BANJ01000033.1"/>
</dbReference>
<dbReference type="EMBL" id="BANJ01000033">
    <property type="protein sequence ID" value="GAN99848.1"/>
    <property type="molecule type" value="Genomic_DNA"/>
</dbReference>
<feature type="signal peptide" evidence="1">
    <location>
        <begin position="1"/>
        <end position="28"/>
    </location>
</feature>
<dbReference type="PRINTS" id="PR00111">
    <property type="entry name" value="ABHYDROLASE"/>
</dbReference>
<dbReference type="Proteomes" id="UP000032683">
    <property type="component" value="Unassembled WGS sequence"/>
</dbReference>
<feature type="domain" description="AB hydrolase-1" evidence="2">
    <location>
        <begin position="53"/>
        <end position="286"/>
    </location>
</feature>